<reference evidence="1" key="1">
    <citation type="submission" date="2021-06" db="EMBL/GenBank/DDBJ databases">
        <title>Parelaphostrongylus tenuis whole genome reference sequence.</title>
        <authorList>
            <person name="Garwood T.J."/>
            <person name="Larsen P.A."/>
            <person name="Fountain-Jones N.M."/>
            <person name="Garbe J.R."/>
            <person name="Macchietto M.G."/>
            <person name="Kania S.A."/>
            <person name="Gerhold R.W."/>
            <person name="Richards J.E."/>
            <person name="Wolf T.M."/>
        </authorList>
    </citation>
    <scope>NUCLEOTIDE SEQUENCE</scope>
    <source>
        <strain evidence="1">MNPRO001-30</strain>
        <tissue evidence="1">Meninges</tissue>
    </source>
</reference>
<keyword evidence="2" id="KW-1185">Reference proteome</keyword>
<sequence length="84" mass="8996">MAAWLKNDYEIVVSGACDYGGGPSPLGSVWPATEEGGSPPSQARSLSVHLVHLSILNCIDSPFQPAHYVTVLLWLHSYTTQDVG</sequence>
<evidence type="ECO:0000313" key="2">
    <source>
        <dbReference type="Proteomes" id="UP001196413"/>
    </source>
</evidence>
<dbReference type="AlphaFoldDB" id="A0AAD5ME14"/>
<proteinExistence type="predicted"/>
<gene>
    <name evidence="1" type="ORF">KIN20_000687</name>
</gene>
<protein>
    <submittedName>
        <fullName evidence="1">Uncharacterized protein</fullName>
    </submittedName>
</protein>
<dbReference type="Proteomes" id="UP001196413">
    <property type="component" value="Unassembled WGS sequence"/>
</dbReference>
<name>A0AAD5ME14_PARTN</name>
<accession>A0AAD5ME14</accession>
<comment type="caution">
    <text evidence="1">The sequence shown here is derived from an EMBL/GenBank/DDBJ whole genome shotgun (WGS) entry which is preliminary data.</text>
</comment>
<dbReference type="EMBL" id="JAHQIW010000101">
    <property type="protein sequence ID" value="KAJ1346021.1"/>
    <property type="molecule type" value="Genomic_DNA"/>
</dbReference>
<organism evidence="1 2">
    <name type="scientific">Parelaphostrongylus tenuis</name>
    <name type="common">Meningeal worm</name>
    <dbReference type="NCBI Taxonomy" id="148309"/>
    <lineage>
        <taxon>Eukaryota</taxon>
        <taxon>Metazoa</taxon>
        <taxon>Ecdysozoa</taxon>
        <taxon>Nematoda</taxon>
        <taxon>Chromadorea</taxon>
        <taxon>Rhabditida</taxon>
        <taxon>Rhabditina</taxon>
        <taxon>Rhabditomorpha</taxon>
        <taxon>Strongyloidea</taxon>
        <taxon>Metastrongylidae</taxon>
        <taxon>Parelaphostrongylus</taxon>
    </lineage>
</organism>
<evidence type="ECO:0000313" key="1">
    <source>
        <dbReference type="EMBL" id="KAJ1346021.1"/>
    </source>
</evidence>